<feature type="region of interest" description="Disordered" evidence="2">
    <location>
        <begin position="180"/>
        <end position="200"/>
    </location>
</feature>
<evidence type="ECO:0000313" key="3">
    <source>
        <dbReference type="Proteomes" id="UP000228380"/>
    </source>
</evidence>
<keyword evidence="1" id="KW-0175">Coiled coil</keyword>
<evidence type="ECO:0000313" key="4">
    <source>
        <dbReference type="RefSeq" id="XP_038978660.1"/>
    </source>
</evidence>
<sequence length="200" mass="22254">MHYIVYCFSGKTYSNIGRAARASQTVPHTSGSMSYARRRAEFVDDNGREPGRVEFYRMTHTHRDGSFVREESRDIVDRATNLISERVGGSSSSDATHNIEAEVLAELMGPERYGRVRGYGVGVTPTQLSSVGTYTRNARESSNTAEVRRLQATIDELKQNQANLQSQLTNISSMLQRFLPSQIPDTSNASRDDDGAESRP</sequence>
<organism evidence="3 4">
    <name type="scientific">Phoenix dactylifera</name>
    <name type="common">Date palm</name>
    <dbReference type="NCBI Taxonomy" id="42345"/>
    <lineage>
        <taxon>Eukaryota</taxon>
        <taxon>Viridiplantae</taxon>
        <taxon>Streptophyta</taxon>
        <taxon>Embryophyta</taxon>
        <taxon>Tracheophyta</taxon>
        <taxon>Spermatophyta</taxon>
        <taxon>Magnoliopsida</taxon>
        <taxon>Liliopsida</taxon>
        <taxon>Arecaceae</taxon>
        <taxon>Coryphoideae</taxon>
        <taxon>Phoeniceae</taxon>
        <taxon>Phoenix</taxon>
    </lineage>
</organism>
<dbReference type="PANTHER" id="PTHR33144">
    <property type="entry name" value="OS10G0409366 PROTEIN-RELATED"/>
    <property type="match status" value="1"/>
</dbReference>
<evidence type="ECO:0000256" key="2">
    <source>
        <dbReference type="SAM" id="MobiDB-lite"/>
    </source>
</evidence>
<dbReference type="Proteomes" id="UP000228380">
    <property type="component" value="Unplaced"/>
</dbReference>
<dbReference type="OrthoDB" id="851522at2759"/>
<dbReference type="InterPro" id="IPR004252">
    <property type="entry name" value="Probable_transposase_24"/>
</dbReference>
<reference evidence="4" key="1">
    <citation type="submission" date="2025-08" db="UniProtKB">
        <authorList>
            <consortium name="RefSeq"/>
        </authorList>
    </citation>
    <scope>IDENTIFICATION</scope>
    <source>
        <tissue evidence="4">Young leaves</tissue>
    </source>
</reference>
<dbReference type="KEGG" id="pda:120108996"/>
<dbReference type="AlphaFoldDB" id="A0A8B8ZWI2"/>
<protein>
    <submittedName>
        <fullName evidence="4">Uncharacterized protein LOC120108996</fullName>
    </submittedName>
</protein>
<proteinExistence type="predicted"/>
<dbReference type="Pfam" id="PF03004">
    <property type="entry name" value="Transposase_24"/>
    <property type="match status" value="1"/>
</dbReference>
<accession>A0A8B8ZWI2</accession>
<dbReference type="GeneID" id="120108996"/>
<feature type="compositionally biased region" description="Basic and acidic residues" evidence="2">
    <location>
        <begin position="190"/>
        <end position="200"/>
    </location>
</feature>
<evidence type="ECO:0000256" key="1">
    <source>
        <dbReference type="SAM" id="Coils"/>
    </source>
</evidence>
<gene>
    <name evidence="4" type="primary">LOC120108996</name>
</gene>
<dbReference type="RefSeq" id="XP_038978660.1">
    <property type="nucleotide sequence ID" value="XM_039122732.1"/>
</dbReference>
<feature type="coiled-coil region" evidence="1">
    <location>
        <begin position="140"/>
        <end position="174"/>
    </location>
</feature>
<name>A0A8B8ZWI2_PHODC</name>
<keyword evidence="3" id="KW-1185">Reference proteome</keyword>
<dbReference type="PANTHER" id="PTHR33144:SF25">
    <property type="entry name" value="DUF4216 DOMAIN-CONTAINING PROTEIN"/>
    <property type="match status" value="1"/>
</dbReference>